<dbReference type="GeneID" id="89944444"/>
<comment type="caution">
    <text evidence="2">The sequence shown here is derived from an EMBL/GenBank/DDBJ whole genome shotgun (WGS) entry which is preliminary data.</text>
</comment>
<dbReference type="EMBL" id="JASEJX010000013">
    <property type="protein sequence ID" value="KAK4517407.1"/>
    <property type="molecule type" value="Genomic_DNA"/>
</dbReference>
<dbReference type="Proteomes" id="UP001304243">
    <property type="component" value="Unassembled WGS sequence"/>
</dbReference>
<organism evidence="2 3">
    <name type="scientific">Mucor velutinosus</name>
    <dbReference type="NCBI Taxonomy" id="708070"/>
    <lineage>
        <taxon>Eukaryota</taxon>
        <taxon>Fungi</taxon>
        <taxon>Fungi incertae sedis</taxon>
        <taxon>Mucoromycota</taxon>
        <taxon>Mucoromycotina</taxon>
        <taxon>Mucoromycetes</taxon>
        <taxon>Mucorales</taxon>
        <taxon>Mucorineae</taxon>
        <taxon>Mucoraceae</taxon>
        <taxon>Mucor</taxon>
    </lineage>
</organism>
<evidence type="ECO:0000313" key="3">
    <source>
        <dbReference type="Proteomes" id="UP001304243"/>
    </source>
</evidence>
<keyword evidence="2" id="KW-0808">Transferase</keyword>
<keyword evidence="3" id="KW-1185">Reference proteome</keyword>
<dbReference type="EC" id="2.7.11.1" evidence="2"/>
<dbReference type="AlphaFoldDB" id="A0AAN7DI41"/>
<feature type="compositionally biased region" description="Polar residues" evidence="1">
    <location>
        <begin position="106"/>
        <end position="115"/>
    </location>
</feature>
<gene>
    <name evidence="2" type="primary">PKA4_1</name>
    <name evidence="2" type="ORF">ATC70_000742</name>
</gene>
<dbReference type="RefSeq" id="XP_064684073.1">
    <property type="nucleotide sequence ID" value="XM_064820153.1"/>
</dbReference>
<protein>
    <submittedName>
        <fullName evidence="2">Cytochrome c oxidase subunit 1</fullName>
        <ecNumber evidence="2">2.7.11.1</ecNumber>
    </submittedName>
</protein>
<evidence type="ECO:0000313" key="2">
    <source>
        <dbReference type="EMBL" id="KAK4517407.1"/>
    </source>
</evidence>
<dbReference type="GO" id="GO:0004674">
    <property type="term" value="F:protein serine/threonine kinase activity"/>
    <property type="evidence" value="ECO:0007669"/>
    <property type="project" value="UniProtKB-EC"/>
</dbReference>
<accession>A0AAN7DI41</accession>
<sequence length="268" mass="29886">MTDSITFPSASNMSKLSACPTTKLPQATDWIFQDFFNTMLNGDDLLTPSIHIAELFPQEKLTEATFNLLQSTFSDDCYEAWHDNNQSCTTMTDDHISLPDLEDPAKNSSCSIMNSSDDEDEDEDEEVQDLDMLDNHIHGVTFQSDLLQLSNVAPVLIESTISSCTTMSSVSFRQSMDTANVSINQTLTKRKSNSSFSSFKSFMSVFHIPKKSKLDHDYSSMSVPSMSVPLPAPAPATTMMVLSGQQRKPSSASSSFSKRFLRYFKRRS</sequence>
<name>A0AAN7DI41_9FUNG</name>
<evidence type="ECO:0000256" key="1">
    <source>
        <dbReference type="SAM" id="MobiDB-lite"/>
    </source>
</evidence>
<proteinExistence type="predicted"/>
<feature type="region of interest" description="Disordered" evidence="1">
    <location>
        <begin position="99"/>
        <end position="123"/>
    </location>
</feature>
<reference evidence="2 3" key="1">
    <citation type="submission" date="2022-11" db="EMBL/GenBank/DDBJ databases">
        <title>Mucor velutinosus strain NIH1002 WGS.</title>
        <authorList>
            <person name="Subramanian P."/>
            <person name="Mullikin J.C."/>
            <person name="Segre J.A."/>
            <person name="Zelazny A.M."/>
        </authorList>
    </citation>
    <scope>NUCLEOTIDE SEQUENCE [LARGE SCALE GENOMIC DNA]</scope>
    <source>
        <strain evidence="2 3">NIH1002</strain>
    </source>
</reference>